<feature type="domain" description="NADH-ubiquinone oxidoreductase 51kDa subunit iron-sulphur binding" evidence="6">
    <location>
        <begin position="470"/>
        <end position="515"/>
    </location>
</feature>
<dbReference type="InterPro" id="IPR037207">
    <property type="entry name" value="Nuop51_4Fe4S-bd_sf"/>
</dbReference>
<dbReference type="InterPro" id="IPR019575">
    <property type="entry name" value="Nuop51_4Fe4S-bd"/>
</dbReference>
<dbReference type="Pfam" id="PF01257">
    <property type="entry name" value="2Fe-2S_thioredx"/>
    <property type="match status" value="1"/>
</dbReference>
<comment type="caution">
    <text evidence="7">The sequence shown here is derived from an EMBL/GenBank/DDBJ whole genome shotgun (WGS) entry which is preliminary data.</text>
</comment>
<dbReference type="RefSeq" id="WP_132196966.1">
    <property type="nucleotide sequence ID" value="NZ_SLWM01000038.1"/>
</dbReference>
<dbReference type="Gene3D" id="1.20.1440.230">
    <property type="entry name" value="NADH-ubiquinone oxidoreductase 51kDa subunit, iron-sulphur binding domain"/>
    <property type="match status" value="1"/>
</dbReference>
<comment type="similarity">
    <text evidence="1">Belongs to the complex I 51 kDa subunit family.</text>
</comment>
<evidence type="ECO:0000256" key="3">
    <source>
        <dbReference type="ARBA" id="ARBA00022723"/>
    </source>
</evidence>
<evidence type="ECO:0000256" key="1">
    <source>
        <dbReference type="ARBA" id="ARBA00007523"/>
    </source>
</evidence>
<keyword evidence="5" id="KW-0411">Iron-sulfur</keyword>
<dbReference type="SMART" id="SM00928">
    <property type="entry name" value="NADH_4Fe-4S"/>
    <property type="match status" value="1"/>
</dbReference>
<reference evidence="7 8" key="1">
    <citation type="journal article" date="2015" name="Stand. Genomic Sci.">
        <title>Genomic Encyclopedia of Bacterial and Archaeal Type Strains, Phase III: the genomes of soil and plant-associated and newly described type strains.</title>
        <authorList>
            <person name="Whitman W.B."/>
            <person name="Woyke T."/>
            <person name="Klenk H.P."/>
            <person name="Zhou Y."/>
            <person name="Lilburn T.G."/>
            <person name="Beck B.J."/>
            <person name="De Vos P."/>
            <person name="Vandamme P."/>
            <person name="Eisen J.A."/>
            <person name="Garrity G."/>
            <person name="Hugenholtz P."/>
            <person name="Kyrpides N.C."/>
        </authorList>
    </citation>
    <scope>NUCLEOTIDE SEQUENCE [LARGE SCALE GENOMIC DNA]</scope>
    <source>
        <strain evidence="7 8">VKM Ac-2538</strain>
    </source>
</reference>
<accession>A0ABY2B6X3</accession>
<keyword evidence="8" id="KW-1185">Reference proteome</keyword>
<dbReference type="InterPro" id="IPR042128">
    <property type="entry name" value="NuoE_dom"/>
</dbReference>
<dbReference type="Pfam" id="PF10589">
    <property type="entry name" value="NADH_4Fe-4S"/>
    <property type="match status" value="1"/>
</dbReference>
<dbReference type="CDD" id="cd03064">
    <property type="entry name" value="TRX_Fd_NuoE"/>
    <property type="match status" value="1"/>
</dbReference>
<dbReference type="PANTHER" id="PTHR43578">
    <property type="entry name" value="NADH-QUINONE OXIDOREDUCTASE SUBUNIT F"/>
    <property type="match status" value="1"/>
</dbReference>
<dbReference type="PROSITE" id="PS01099">
    <property type="entry name" value="COMPLEX1_24K"/>
    <property type="match status" value="1"/>
</dbReference>
<evidence type="ECO:0000259" key="6">
    <source>
        <dbReference type="SMART" id="SM00928"/>
    </source>
</evidence>
<proteinExistence type="inferred from homology"/>
<dbReference type="SUPFAM" id="SSF142019">
    <property type="entry name" value="Nqo1 FMN-binding domain-like"/>
    <property type="match status" value="1"/>
</dbReference>
<dbReference type="Pfam" id="PF01512">
    <property type="entry name" value="Complex1_51K"/>
    <property type="match status" value="1"/>
</dbReference>
<dbReference type="Gene3D" id="3.40.30.10">
    <property type="entry name" value="Glutaredoxin"/>
    <property type="match status" value="1"/>
</dbReference>
<name>A0ABY2B6X3_9ACTN</name>
<evidence type="ECO:0000256" key="2">
    <source>
        <dbReference type="ARBA" id="ARBA00022485"/>
    </source>
</evidence>
<dbReference type="EMBL" id="SLWM01000038">
    <property type="protein sequence ID" value="TCO09932.1"/>
    <property type="molecule type" value="Genomic_DNA"/>
</dbReference>
<protein>
    <submittedName>
        <fullName evidence="7">NADH:ubiquinone oxidoreductase subunit F (NADH-binding)</fullName>
    </submittedName>
</protein>
<dbReference type="InterPro" id="IPR011538">
    <property type="entry name" value="Nuo51_FMN-bd"/>
</dbReference>
<dbReference type="InterPro" id="IPR036249">
    <property type="entry name" value="Thioredoxin-like_sf"/>
</dbReference>
<dbReference type="Gene3D" id="3.40.50.11540">
    <property type="entry name" value="NADH-ubiquinone oxidoreductase 51kDa subunit"/>
    <property type="match status" value="1"/>
</dbReference>
<dbReference type="SUPFAM" id="SSF140490">
    <property type="entry name" value="Nqo1C-terminal domain-like"/>
    <property type="match status" value="1"/>
</dbReference>
<evidence type="ECO:0000313" key="8">
    <source>
        <dbReference type="Proteomes" id="UP000295818"/>
    </source>
</evidence>
<keyword evidence="3" id="KW-0479">Metal-binding</keyword>
<dbReference type="PROSITE" id="PS00645">
    <property type="entry name" value="COMPLEX1_51K_2"/>
    <property type="match status" value="1"/>
</dbReference>
<evidence type="ECO:0000313" key="7">
    <source>
        <dbReference type="EMBL" id="TCO09932.1"/>
    </source>
</evidence>
<evidence type="ECO:0000256" key="5">
    <source>
        <dbReference type="ARBA" id="ARBA00023014"/>
    </source>
</evidence>
<organism evidence="7 8">
    <name type="scientific">Kribbella orskensis</name>
    <dbReference type="NCBI Taxonomy" id="2512216"/>
    <lineage>
        <taxon>Bacteria</taxon>
        <taxon>Bacillati</taxon>
        <taxon>Actinomycetota</taxon>
        <taxon>Actinomycetes</taxon>
        <taxon>Propionibacteriales</taxon>
        <taxon>Kribbellaceae</taxon>
        <taxon>Kribbella</taxon>
    </lineage>
</organism>
<dbReference type="SUPFAM" id="SSF52833">
    <property type="entry name" value="Thioredoxin-like"/>
    <property type="match status" value="1"/>
</dbReference>
<dbReference type="InterPro" id="IPR001949">
    <property type="entry name" value="NADH-UbQ_OxRdtase_51kDa_CS"/>
</dbReference>
<dbReference type="PANTHER" id="PTHR43578:SF3">
    <property type="entry name" value="NADH-QUINONE OXIDOREDUCTASE SUBUNIT F"/>
    <property type="match status" value="1"/>
</dbReference>
<sequence length="550" mass="57950">MSDLRVDALRRYADRFGHDLGAVRARLLAGDKTPAGQIATDNGLPAAAGSGPATFYADFTAPHGRRHIRVCGAAACTAASGGTQVADVEAALHVSVDKCRDDGEVSLQEVRCLGYCYAGPAALDGDKPCAGQDIAAQLTGTRQPQDPPITVQADCPEPVVTAGLLSTESSWAVWPEVISRSEPTDVLAEVAAARLRGRGGAGFPAARKWTAARTYPQPRVVVANGDEGDPGSYVDRLLMERDPDRVLEGLALASFAVEAEQAIVFIRGEYPRARERVEAAIRKAYDDGHFGPNVHGSGRTLDVRVESGAGSYVSGEETALLNAIEGLRGVVRPRPPYPVEHGLDGRPTVVNNVETLATVPWIVRHGGAAYARFGTADENGTVVACLSERFARPGAYEVEIGTPVRHLVEDLGGGLRDRAILRSVQVGGPLGGFLSPGDLDLPLSEAALSSRGAALGHAGIVAFDDRLTGADVLRHIWRFAATESCGECSPCRVGTSRGLRLAELDATTDVVRARTDVLRTLAAGSLCAFGRRVPAAIRSVAEVYGLEGWT</sequence>
<dbReference type="InterPro" id="IPR002023">
    <property type="entry name" value="NuoE-like"/>
</dbReference>
<gene>
    <name evidence="7" type="ORF">EV644_13811</name>
</gene>
<keyword evidence="4" id="KW-0408">Iron</keyword>
<evidence type="ECO:0000256" key="4">
    <source>
        <dbReference type="ARBA" id="ARBA00023004"/>
    </source>
</evidence>
<dbReference type="Gene3D" id="3.10.20.600">
    <property type="match status" value="1"/>
</dbReference>
<dbReference type="Proteomes" id="UP000295818">
    <property type="component" value="Unassembled WGS sequence"/>
</dbReference>
<dbReference type="SUPFAM" id="SSF142984">
    <property type="entry name" value="Nqo1 middle domain-like"/>
    <property type="match status" value="1"/>
</dbReference>
<dbReference type="InterPro" id="IPR037225">
    <property type="entry name" value="Nuo51_FMN-bd_sf"/>
</dbReference>
<keyword evidence="2" id="KW-0004">4Fe-4S</keyword>